<reference evidence="9" key="1">
    <citation type="submission" date="2016-11" db="EMBL/GenBank/DDBJ databases">
        <authorList>
            <person name="Varghese N."/>
            <person name="Submissions S."/>
        </authorList>
    </citation>
    <scope>NUCLEOTIDE SEQUENCE [LARGE SCALE GENOMIC DNA]</scope>
    <source>
        <strain evidence="9">DSM 8595</strain>
    </source>
</reference>
<evidence type="ECO:0000256" key="4">
    <source>
        <dbReference type="ARBA" id="ARBA00022801"/>
    </source>
</evidence>
<accession>A0A1N6I2E6</accession>
<dbReference type="InterPro" id="IPR039121">
    <property type="entry name" value="NUDT19"/>
</dbReference>
<dbReference type="Pfam" id="PF00293">
    <property type="entry name" value="NUDIX"/>
    <property type="match status" value="1"/>
</dbReference>
<keyword evidence="3" id="KW-0479">Metal-binding</keyword>
<keyword evidence="6" id="KW-0464">Manganese</keyword>
<evidence type="ECO:0000256" key="5">
    <source>
        <dbReference type="ARBA" id="ARBA00022842"/>
    </source>
</evidence>
<comment type="cofactor">
    <cofactor evidence="2">
        <name>Mg(2+)</name>
        <dbReference type="ChEBI" id="CHEBI:18420"/>
    </cofactor>
</comment>
<dbReference type="EMBL" id="FSRJ01000005">
    <property type="protein sequence ID" value="SIO26224.1"/>
    <property type="molecule type" value="Genomic_DNA"/>
</dbReference>
<evidence type="ECO:0000256" key="1">
    <source>
        <dbReference type="ARBA" id="ARBA00001936"/>
    </source>
</evidence>
<keyword evidence="9" id="KW-1185">Reference proteome</keyword>
<dbReference type="AlphaFoldDB" id="A0A1N6I2E6"/>
<evidence type="ECO:0000256" key="2">
    <source>
        <dbReference type="ARBA" id="ARBA00001946"/>
    </source>
</evidence>
<gene>
    <name evidence="8" type="ORF">SAMN05443544_3605</name>
</gene>
<proteinExistence type="predicted"/>
<dbReference type="Gene3D" id="3.90.79.10">
    <property type="entry name" value="Nucleoside Triphosphate Pyrophosphohydrolase"/>
    <property type="match status" value="2"/>
</dbReference>
<dbReference type="GO" id="GO:0046872">
    <property type="term" value="F:metal ion binding"/>
    <property type="evidence" value="ECO:0007669"/>
    <property type="project" value="UniProtKB-KW"/>
</dbReference>
<dbReference type="PROSITE" id="PS51462">
    <property type="entry name" value="NUDIX"/>
    <property type="match status" value="1"/>
</dbReference>
<dbReference type="InterPro" id="IPR000086">
    <property type="entry name" value="NUDIX_hydrolase_dom"/>
</dbReference>
<dbReference type="PANTHER" id="PTHR12318:SF0">
    <property type="entry name" value="ACYL-COENZYME A DIPHOSPHATASE NUDT19"/>
    <property type="match status" value="1"/>
</dbReference>
<dbReference type="CDD" id="cd18870">
    <property type="entry name" value="NUDIX_AcylCoAdiphos_Nudt19"/>
    <property type="match status" value="1"/>
</dbReference>
<evidence type="ECO:0000256" key="3">
    <source>
        <dbReference type="ARBA" id="ARBA00022723"/>
    </source>
</evidence>
<dbReference type="InterPro" id="IPR015797">
    <property type="entry name" value="NUDIX_hydrolase-like_dom_sf"/>
</dbReference>
<organism evidence="8 9">
    <name type="scientific">Agromyces cerinus subsp. cerinus</name>
    <dbReference type="NCBI Taxonomy" id="232089"/>
    <lineage>
        <taxon>Bacteria</taxon>
        <taxon>Bacillati</taxon>
        <taxon>Actinomycetota</taxon>
        <taxon>Actinomycetes</taxon>
        <taxon>Micrococcales</taxon>
        <taxon>Microbacteriaceae</taxon>
        <taxon>Agromyces</taxon>
    </lineage>
</organism>
<dbReference type="GO" id="GO:0016818">
    <property type="term" value="F:hydrolase activity, acting on acid anhydrides, in phosphorus-containing anhydrides"/>
    <property type="evidence" value="ECO:0007669"/>
    <property type="project" value="InterPro"/>
</dbReference>
<dbReference type="RefSeq" id="WP_084184127.1">
    <property type="nucleotide sequence ID" value="NZ_FSRJ01000005.1"/>
</dbReference>
<dbReference type="PANTHER" id="PTHR12318">
    <property type="entry name" value="TESTOSTERONE-REGULATED PROTEIN RP2"/>
    <property type="match status" value="1"/>
</dbReference>
<protein>
    <submittedName>
        <fullName evidence="8">NUDIX domain-containing protein</fullName>
    </submittedName>
</protein>
<dbReference type="OrthoDB" id="7183442at2"/>
<evidence type="ECO:0000313" key="9">
    <source>
        <dbReference type="Proteomes" id="UP000184699"/>
    </source>
</evidence>
<comment type="cofactor">
    <cofactor evidence="1">
        <name>Mn(2+)</name>
        <dbReference type="ChEBI" id="CHEBI:29035"/>
    </cofactor>
</comment>
<dbReference type="Proteomes" id="UP000184699">
    <property type="component" value="Unassembled WGS sequence"/>
</dbReference>
<sequence length="246" mass="26769">MSSELESLTNPAAVGAAATVVLLRDGERGPEVLLAERPRDRGSFPGAWVFPGGAVDAADAGRGPVDGIDAARRAAVRETFEEVGLVLDGDELVPFSHWTPPENSPKRLTTTFFAVRVPDGELRLAPDEVAEAAWLRPQDALDRHAAGSMTLWPPTWVTLHGLSHAASVDEALAELRGGEVQPFVGKVVDEDNMILWQEDDEYVAEHKREARDPSVPDEGPDADGNRHRLMMDRLPWIYVHTLGAGF</sequence>
<keyword evidence="5" id="KW-0460">Magnesium</keyword>
<evidence type="ECO:0000256" key="6">
    <source>
        <dbReference type="ARBA" id="ARBA00023211"/>
    </source>
</evidence>
<name>A0A1N6I2E6_9MICO</name>
<dbReference type="SUPFAM" id="SSF55811">
    <property type="entry name" value="Nudix"/>
    <property type="match status" value="1"/>
</dbReference>
<evidence type="ECO:0000259" key="7">
    <source>
        <dbReference type="PROSITE" id="PS51462"/>
    </source>
</evidence>
<dbReference type="STRING" id="232089.SAMN05443544_3605"/>
<feature type="domain" description="Nudix hydrolase" evidence="7">
    <location>
        <begin position="13"/>
        <end position="159"/>
    </location>
</feature>
<evidence type="ECO:0000313" key="8">
    <source>
        <dbReference type="EMBL" id="SIO26224.1"/>
    </source>
</evidence>
<keyword evidence="4" id="KW-0378">Hydrolase</keyword>